<dbReference type="Pfam" id="PF00355">
    <property type="entry name" value="Rieske"/>
    <property type="match status" value="1"/>
</dbReference>
<feature type="domain" description="Rieske" evidence="5">
    <location>
        <begin position="33"/>
        <end position="149"/>
    </location>
</feature>
<dbReference type="EMBL" id="JAMWBK010000001">
    <property type="protein sequence ID" value="KAJ8908848.1"/>
    <property type="molecule type" value="Genomic_DNA"/>
</dbReference>
<evidence type="ECO:0000313" key="7">
    <source>
        <dbReference type="Proteomes" id="UP001157974"/>
    </source>
</evidence>
<keyword evidence="3" id="KW-0408">Iron</keyword>
<dbReference type="CDD" id="cd03467">
    <property type="entry name" value="Rieske"/>
    <property type="match status" value="1"/>
</dbReference>
<comment type="caution">
    <text evidence="6">The sequence shown here is derived from an EMBL/GenBank/DDBJ whole genome shotgun (WGS) entry which is preliminary data.</text>
</comment>
<keyword evidence="7" id="KW-1185">Reference proteome</keyword>
<sequence>MGFVSGGFMYGKVRGVDRAVCGRSAVRAMAEEWTPVGTVEELNAEGGKKVVKIDSGKVLIKEFAGDVFAMSNSCPHLNLPLEGKILKADYTSTGSIVCSAHKTAFNMKTGDVVGEWCPGMPKLPFVGKMKEENPLKVYPTKVEDGSIFVNVA</sequence>
<organism evidence="6 7">
    <name type="scientific">Rhodosorus marinus</name>
    <dbReference type="NCBI Taxonomy" id="101924"/>
    <lineage>
        <taxon>Eukaryota</taxon>
        <taxon>Rhodophyta</taxon>
        <taxon>Stylonematophyceae</taxon>
        <taxon>Stylonematales</taxon>
        <taxon>Stylonemataceae</taxon>
        <taxon>Rhodosorus</taxon>
    </lineage>
</organism>
<evidence type="ECO:0000256" key="4">
    <source>
        <dbReference type="ARBA" id="ARBA00023014"/>
    </source>
</evidence>
<dbReference type="AlphaFoldDB" id="A0AAV8V401"/>
<dbReference type="GO" id="GO:0046872">
    <property type="term" value="F:metal ion binding"/>
    <property type="evidence" value="ECO:0007669"/>
    <property type="project" value="UniProtKB-KW"/>
</dbReference>
<dbReference type="GO" id="GO:0042128">
    <property type="term" value="P:nitrate assimilation"/>
    <property type="evidence" value="ECO:0007669"/>
    <property type="project" value="UniProtKB-KW"/>
</dbReference>
<dbReference type="PROSITE" id="PS51296">
    <property type="entry name" value="RIESKE"/>
    <property type="match status" value="1"/>
</dbReference>
<dbReference type="PANTHER" id="PTHR21496:SF23">
    <property type="entry name" value="3-PHENYLPROPIONATE_CINNAMIC ACID DIOXYGENASE FERREDOXIN SUBUNIT"/>
    <property type="match status" value="1"/>
</dbReference>
<evidence type="ECO:0000256" key="2">
    <source>
        <dbReference type="ARBA" id="ARBA00022723"/>
    </source>
</evidence>
<evidence type="ECO:0000256" key="3">
    <source>
        <dbReference type="ARBA" id="ARBA00023004"/>
    </source>
</evidence>
<dbReference type="GO" id="GO:0008942">
    <property type="term" value="F:nitrite reductase [NAD(P)H] activity"/>
    <property type="evidence" value="ECO:0007669"/>
    <property type="project" value="InterPro"/>
</dbReference>
<proteinExistence type="predicted"/>
<evidence type="ECO:0000313" key="6">
    <source>
        <dbReference type="EMBL" id="KAJ8908848.1"/>
    </source>
</evidence>
<protein>
    <recommendedName>
        <fullName evidence="5">Rieske domain-containing protein</fullName>
    </recommendedName>
</protein>
<dbReference type="SUPFAM" id="SSF50022">
    <property type="entry name" value="ISP domain"/>
    <property type="match status" value="1"/>
</dbReference>
<dbReference type="Proteomes" id="UP001157974">
    <property type="component" value="Unassembled WGS sequence"/>
</dbReference>
<reference evidence="6 7" key="1">
    <citation type="journal article" date="2023" name="Nat. Commun.">
        <title>Origin of minicircular mitochondrial genomes in red algae.</title>
        <authorList>
            <person name="Lee Y."/>
            <person name="Cho C.H."/>
            <person name="Lee Y.M."/>
            <person name="Park S.I."/>
            <person name="Yang J.H."/>
            <person name="West J.A."/>
            <person name="Bhattacharya D."/>
            <person name="Yoon H.S."/>
        </authorList>
    </citation>
    <scope>NUCLEOTIDE SEQUENCE [LARGE SCALE GENOMIC DNA]</scope>
    <source>
        <strain evidence="6 7">CCMP1338</strain>
        <tissue evidence="6">Whole cell</tissue>
    </source>
</reference>
<dbReference type="PANTHER" id="PTHR21496">
    <property type="entry name" value="FERREDOXIN-RELATED"/>
    <property type="match status" value="1"/>
</dbReference>
<dbReference type="Gene3D" id="2.102.10.10">
    <property type="entry name" value="Rieske [2Fe-2S] iron-sulphur domain"/>
    <property type="match status" value="1"/>
</dbReference>
<keyword evidence="4" id="KW-0411">Iron-sulfur</keyword>
<dbReference type="InterPro" id="IPR036922">
    <property type="entry name" value="Rieske_2Fe-2S_sf"/>
</dbReference>
<dbReference type="GO" id="GO:0051537">
    <property type="term" value="F:2 iron, 2 sulfur cluster binding"/>
    <property type="evidence" value="ECO:0007669"/>
    <property type="project" value="UniProtKB-KW"/>
</dbReference>
<name>A0AAV8V401_9RHOD</name>
<dbReference type="InterPro" id="IPR017941">
    <property type="entry name" value="Rieske_2Fe-2S"/>
</dbReference>
<evidence type="ECO:0000259" key="5">
    <source>
        <dbReference type="PROSITE" id="PS51296"/>
    </source>
</evidence>
<evidence type="ECO:0000256" key="1">
    <source>
        <dbReference type="ARBA" id="ARBA00022714"/>
    </source>
</evidence>
<gene>
    <name evidence="6" type="ORF">NDN08_005552</name>
</gene>
<accession>A0AAV8V401</accession>
<keyword evidence="2" id="KW-0479">Metal-binding</keyword>
<keyword evidence="1" id="KW-0001">2Fe-2S</keyword>